<feature type="region of interest" description="Disordered" evidence="1">
    <location>
        <begin position="24"/>
        <end position="50"/>
    </location>
</feature>
<sequence>MEKSKYDTPRVKIYEMEENLNILAGSGTTPELGPTVTPFTPGDEEELDGE</sequence>
<evidence type="ECO:0000313" key="3">
    <source>
        <dbReference type="Proteomes" id="UP000254235"/>
    </source>
</evidence>
<dbReference type="RefSeq" id="WP_181792345.1">
    <property type="nucleotide sequence ID" value="NZ_JAPWAT010000003.1"/>
</dbReference>
<dbReference type="Proteomes" id="UP000254235">
    <property type="component" value="Unassembled WGS sequence"/>
</dbReference>
<organism evidence="2 3">
    <name type="scientific">Prevotella pallens</name>
    <dbReference type="NCBI Taxonomy" id="60133"/>
    <lineage>
        <taxon>Bacteria</taxon>
        <taxon>Pseudomonadati</taxon>
        <taxon>Bacteroidota</taxon>
        <taxon>Bacteroidia</taxon>
        <taxon>Bacteroidales</taxon>
        <taxon>Prevotellaceae</taxon>
        <taxon>Prevotella</taxon>
    </lineage>
</organism>
<name>A0A379G8X6_9BACT</name>
<accession>A0A379G8X6</accession>
<protein>
    <submittedName>
        <fullName evidence="2">Uncharacterized protein</fullName>
    </submittedName>
</protein>
<dbReference type="EMBL" id="UGTP01000002">
    <property type="protein sequence ID" value="SUC37395.1"/>
    <property type="molecule type" value="Genomic_DNA"/>
</dbReference>
<evidence type="ECO:0000313" key="2">
    <source>
        <dbReference type="EMBL" id="SUC37395.1"/>
    </source>
</evidence>
<reference evidence="2 3" key="1">
    <citation type="submission" date="2018-06" db="EMBL/GenBank/DDBJ databases">
        <authorList>
            <consortium name="Pathogen Informatics"/>
            <person name="Doyle S."/>
        </authorList>
    </citation>
    <scope>NUCLEOTIDE SEQUENCE [LARGE SCALE GENOMIC DNA]</scope>
    <source>
        <strain evidence="2 3">NCTC13043</strain>
    </source>
</reference>
<dbReference type="AlphaFoldDB" id="A0A379G8X6"/>
<evidence type="ECO:0000256" key="1">
    <source>
        <dbReference type="SAM" id="MobiDB-lite"/>
    </source>
</evidence>
<proteinExistence type="predicted"/>
<gene>
    <name evidence="2" type="ORF">NCTC13043_01883</name>
</gene>
<dbReference type="GeneID" id="78572264"/>